<dbReference type="InterPro" id="IPR049577">
    <property type="entry name" value="GMPP_N"/>
</dbReference>
<evidence type="ECO:0000313" key="4">
    <source>
        <dbReference type="Proteomes" id="UP000275225"/>
    </source>
</evidence>
<organism evidence="3 4">
    <name type="scientific">Aeromicrobium camelliae</name>
    <dbReference type="NCBI Taxonomy" id="1538144"/>
    <lineage>
        <taxon>Bacteria</taxon>
        <taxon>Bacillati</taxon>
        <taxon>Actinomycetota</taxon>
        <taxon>Actinomycetes</taxon>
        <taxon>Propionibacteriales</taxon>
        <taxon>Nocardioidaceae</taxon>
        <taxon>Aeromicrobium</taxon>
    </lineage>
</organism>
<dbReference type="InterPro" id="IPR005835">
    <property type="entry name" value="NTP_transferase_dom"/>
</dbReference>
<dbReference type="InterPro" id="IPR029044">
    <property type="entry name" value="Nucleotide-diphossugar_trans"/>
</dbReference>
<dbReference type="OrthoDB" id="9806359at2"/>
<comment type="caution">
    <text evidence="3">The sequence shown here is derived from an EMBL/GenBank/DDBJ whole genome shotgun (WGS) entry which is preliminary data.</text>
</comment>
<dbReference type="SUPFAM" id="SSF53448">
    <property type="entry name" value="Nucleotide-diphospho-sugar transferases"/>
    <property type="match status" value="1"/>
</dbReference>
<dbReference type="PANTHER" id="PTHR46390:SF1">
    <property type="entry name" value="MANNOSE-1-PHOSPHATE GUANYLYLTRANSFERASE"/>
    <property type="match status" value="1"/>
</dbReference>
<feature type="domain" description="MannoseP isomerase/GMP-like beta-helix" evidence="2">
    <location>
        <begin position="289"/>
        <end position="338"/>
    </location>
</feature>
<evidence type="ECO:0000259" key="1">
    <source>
        <dbReference type="Pfam" id="PF00483"/>
    </source>
</evidence>
<proteinExistence type="predicted"/>
<accession>A0A3N6ZP16</accession>
<dbReference type="Proteomes" id="UP000275225">
    <property type="component" value="Unassembled WGS sequence"/>
</dbReference>
<dbReference type="AlphaFoldDB" id="A0A3N6ZP16"/>
<keyword evidence="4" id="KW-1185">Reference proteome</keyword>
<feature type="domain" description="Nucleotidyl transferase" evidence="1">
    <location>
        <begin position="8"/>
        <end position="286"/>
    </location>
</feature>
<keyword evidence="3" id="KW-0808">Transferase</keyword>
<dbReference type="GO" id="GO:0009298">
    <property type="term" value="P:GDP-mannose biosynthetic process"/>
    <property type="evidence" value="ECO:0007669"/>
    <property type="project" value="TreeGrafter"/>
</dbReference>
<dbReference type="CDD" id="cd02509">
    <property type="entry name" value="GDP-M1P_Guanylyltransferase"/>
    <property type="match status" value="1"/>
</dbReference>
<protein>
    <submittedName>
        <fullName evidence="3">Mannose-1-phosphate guanylyltransferase</fullName>
    </submittedName>
</protein>
<dbReference type="SUPFAM" id="SSF159283">
    <property type="entry name" value="Guanosine diphospho-D-mannose pyrophosphorylase/mannose-6-phosphate isomerase linker domain"/>
    <property type="match status" value="1"/>
</dbReference>
<dbReference type="InterPro" id="IPR051161">
    <property type="entry name" value="Mannose-6P_isomerase_type2"/>
</dbReference>
<name>A0A3N6ZP16_9ACTN</name>
<dbReference type="InterPro" id="IPR054566">
    <property type="entry name" value="ManC/GMP-like_b-helix"/>
</dbReference>
<dbReference type="Pfam" id="PF22640">
    <property type="entry name" value="ManC_GMP_beta-helix"/>
    <property type="match status" value="1"/>
</dbReference>
<gene>
    <name evidence="3" type="ORF">EHW97_05495</name>
</gene>
<reference evidence="3 4" key="1">
    <citation type="submission" date="2018-11" db="EMBL/GenBank/DDBJ databases">
        <authorList>
            <person name="Li F."/>
        </authorList>
    </citation>
    <scope>NUCLEOTIDE SEQUENCE [LARGE SCALE GENOMIC DNA]</scope>
    <source>
        <strain evidence="3 4">YS17T</strain>
    </source>
</reference>
<dbReference type="GO" id="GO:0004475">
    <property type="term" value="F:mannose-1-phosphate guanylyltransferase (GTP) activity"/>
    <property type="evidence" value="ECO:0007669"/>
    <property type="project" value="InterPro"/>
</dbReference>
<dbReference type="Pfam" id="PF00483">
    <property type="entry name" value="NTP_transferase"/>
    <property type="match status" value="1"/>
</dbReference>
<evidence type="ECO:0000313" key="3">
    <source>
        <dbReference type="EMBL" id="RQN08807.1"/>
    </source>
</evidence>
<dbReference type="PANTHER" id="PTHR46390">
    <property type="entry name" value="MANNOSE-1-PHOSPHATE GUANYLYLTRANSFERASE"/>
    <property type="match status" value="1"/>
</dbReference>
<evidence type="ECO:0000259" key="2">
    <source>
        <dbReference type="Pfam" id="PF22640"/>
    </source>
</evidence>
<sequence>MLVSPLHAIVPAGGAGTRLWPLSRASHPKFLLDLTGTGRSLLQQTWDRLLPLTGPERIHVVTGQRHAAAVAAQLRDADVLAEPSPRDSMPAIGLAAAVIAAREPDAVIGSFAADHVIGDDELFHAAVREAVDVAATGKVVTIGLEPTFASAAFGYIEAAERLPGMPTARAVARFVEKPDAETAAAYLATGAFSWNAGMFVTRADVLLGHLERLHPPLHEGLRTIAAAWDTPRRDEVLDEHWPRLTRISIDHAVAEPVSLDGGVAVVPGRFAWTDLGDFASLADTADSDDAVWVDADGFVATRTAQTVSVVGIADAVVAVTDDAVLVTTRAHAQQVKAVPAAWQERGRDDLL</sequence>
<dbReference type="Gene3D" id="3.90.550.10">
    <property type="entry name" value="Spore Coat Polysaccharide Biosynthesis Protein SpsA, Chain A"/>
    <property type="match status" value="1"/>
</dbReference>
<keyword evidence="3" id="KW-0548">Nucleotidyltransferase</keyword>
<dbReference type="EMBL" id="RQJX01000005">
    <property type="protein sequence ID" value="RQN08807.1"/>
    <property type="molecule type" value="Genomic_DNA"/>
</dbReference>